<keyword evidence="2" id="KW-0812">Transmembrane</keyword>
<feature type="region of interest" description="Disordered" evidence="1">
    <location>
        <begin position="171"/>
        <end position="194"/>
    </location>
</feature>
<dbReference type="Proteomes" id="UP001515683">
    <property type="component" value="Unassembled WGS sequence"/>
</dbReference>
<evidence type="ECO:0000313" key="3">
    <source>
        <dbReference type="EMBL" id="NIF21754.1"/>
    </source>
</evidence>
<sequence>MSEEMNKQNAADATNPNQPFVERRRFNNVFPVWQSRVWMIVVLGFGLITVLCILYACYMLENEISILTEGLKKDPLMALTGTGMLGAQFLRGLSILMGGAVIFGGLSISFFSGQDTHIINGEVNESVKAKVSLSTRTPGVLGVITGGIIIVYALYTPYTYQHNAGSYMSSTNVVPPNVQKDSDPSSTPKGHHDD</sequence>
<reference evidence="3 4" key="1">
    <citation type="journal article" date="2019" name="bioRxiv">
        <title>Bacteria contribute to plant secondary compound degradation in a generalist herbivore system.</title>
        <authorList>
            <person name="Francoeur C.B."/>
            <person name="Khadempour L."/>
            <person name="Moreira-Soto R.D."/>
            <person name="Gotting K."/>
            <person name="Book A.J."/>
            <person name="Pinto-Tomas A.A."/>
            <person name="Keefover-Ring K."/>
            <person name="Currie C.R."/>
        </authorList>
    </citation>
    <scope>NUCLEOTIDE SEQUENCE [LARGE SCALE GENOMIC DNA]</scope>
    <source>
        <strain evidence="3">Acro-835</strain>
    </source>
</reference>
<organism evidence="3 4">
    <name type="scientific">Candidatus Pantoea multigeneris</name>
    <dbReference type="NCBI Taxonomy" id="2608357"/>
    <lineage>
        <taxon>Bacteria</taxon>
        <taxon>Pseudomonadati</taxon>
        <taxon>Pseudomonadota</taxon>
        <taxon>Gammaproteobacteria</taxon>
        <taxon>Enterobacterales</taxon>
        <taxon>Erwiniaceae</taxon>
        <taxon>Pantoea</taxon>
    </lineage>
</organism>
<keyword evidence="2" id="KW-1133">Transmembrane helix</keyword>
<accession>A0ABX0RAF4</accession>
<proteinExistence type="predicted"/>
<feature type="transmembrane region" description="Helical" evidence="2">
    <location>
        <begin position="37"/>
        <end position="58"/>
    </location>
</feature>
<dbReference type="RefSeq" id="WP_167013945.1">
    <property type="nucleotide sequence ID" value="NZ_VWXF01000003.1"/>
</dbReference>
<evidence type="ECO:0000313" key="4">
    <source>
        <dbReference type="Proteomes" id="UP001515683"/>
    </source>
</evidence>
<feature type="transmembrane region" description="Helical" evidence="2">
    <location>
        <begin position="93"/>
        <end position="113"/>
    </location>
</feature>
<protein>
    <submittedName>
        <fullName evidence="3">Uncharacterized protein</fullName>
    </submittedName>
</protein>
<comment type="caution">
    <text evidence="3">The sequence shown here is derived from an EMBL/GenBank/DDBJ whole genome shotgun (WGS) entry which is preliminary data.</text>
</comment>
<name>A0ABX0RAF4_9GAMM</name>
<gene>
    <name evidence="3" type="ORF">F3J40_09120</name>
</gene>
<feature type="transmembrane region" description="Helical" evidence="2">
    <location>
        <begin position="133"/>
        <end position="155"/>
    </location>
</feature>
<keyword evidence="4" id="KW-1185">Reference proteome</keyword>
<dbReference type="EMBL" id="VWXF01000003">
    <property type="protein sequence ID" value="NIF21754.1"/>
    <property type="molecule type" value="Genomic_DNA"/>
</dbReference>
<evidence type="ECO:0000256" key="1">
    <source>
        <dbReference type="SAM" id="MobiDB-lite"/>
    </source>
</evidence>
<keyword evidence="2" id="KW-0472">Membrane</keyword>
<evidence type="ECO:0000256" key="2">
    <source>
        <dbReference type="SAM" id="Phobius"/>
    </source>
</evidence>